<dbReference type="RefSeq" id="WP_267675637.1">
    <property type="nucleotide sequence ID" value="NZ_CP113088.1"/>
</dbReference>
<dbReference type="InterPro" id="IPR008929">
    <property type="entry name" value="Chondroitin_lyas"/>
</dbReference>
<gene>
    <name evidence="1" type="ORF">N7U66_12925</name>
</gene>
<proteinExistence type="predicted"/>
<dbReference type="AlphaFoldDB" id="A0A9E8MUA1"/>
<dbReference type="KEGG" id="lnu:N7U66_12925"/>
<name>A0A9E8MUA1_9FLAO</name>
<dbReference type="Proteomes" id="UP001164705">
    <property type="component" value="Chromosome"/>
</dbReference>
<dbReference type="EMBL" id="CP113088">
    <property type="protein sequence ID" value="WAC01074.1"/>
    <property type="molecule type" value="Genomic_DNA"/>
</dbReference>
<dbReference type="Gene3D" id="1.50.10.100">
    <property type="entry name" value="Chondroitin AC/alginate lyase"/>
    <property type="match status" value="1"/>
</dbReference>
<evidence type="ECO:0000313" key="2">
    <source>
        <dbReference type="Proteomes" id="UP001164705"/>
    </source>
</evidence>
<evidence type="ECO:0000313" key="1">
    <source>
        <dbReference type="EMBL" id="WAC01074.1"/>
    </source>
</evidence>
<keyword evidence="2" id="KW-1185">Reference proteome</keyword>
<organism evidence="1 2">
    <name type="scientific">Lacinutrix neustonica</name>
    <dbReference type="NCBI Taxonomy" id="2980107"/>
    <lineage>
        <taxon>Bacteria</taxon>
        <taxon>Pseudomonadati</taxon>
        <taxon>Bacteroidota</taxon>
        <taxon>Flavobacteriia</taxon>
        <taxon>Flavobacteriales</taxon>
        <taxon>Flavobacteriaceae</taxon>
        <taxon>Lacinutrix</taxon>
    </lineage>
</organism>
<protein>
    <submittedName>
        <fullName evidence="1">Uncharacterized protein</fullName>
    </submittedName>
</protein>
<accession>A0A9E8MUA1</accession>
<sequence>MNIQTILSKPIPVVWYRFKQLLKLHYYFRTQFWSQVEKQIANKVSKADTFKAKSQLFHDDFKGYNESTSTGSRTTLEKASRILEGTISIFEADYEFDFPLQWNIDWRANETWDNKYFKGYSFYQANKEKEYDVKFPWELSRLSFLITVSERILY</sequence>
<reference evidence="1" key="1">
    <citation type="submission" date="2022-11" db="EMBL/GenBank/DDBJ databases">
        <title>Lacinutrix neustonica HL-RS19T sp. nov., isolated from the surface microlayer sample of brackish Lake Shihwa.</title>
        <authorList>
            <person name="Choi J.Y."/>
            <person name="Hwang C.Y."/>
        </authorList>
    </citation>
    <scope>NUCLEOTIDE SEQUENCE</scope>
    <source>
        <strain evidence="1">HL-RS19</strain>
    </source>
</reference>